<keyword evidence="3" id="KW-1185">Reference proteome</keyword>
<accession>A0ABT6AI05</accession>
<name>A0ABT6AI05_9BURK</name>
<dbReference type="PROSITE" id="PS51257">
    <property type="entry name" value="PROKAR_LIPOPROTEIN"/>
    <property type="match status" value="1"/>
</dbReference>
<evidence type="ECO:0000313" key="2">
    <source>
        <dbReference type="EMBL" id="MDF3832237.1"/>
    </source>
</evidence>
<protein>
    <recommendedName>
        <fullName evidence="4">Lipoprotein</fullName>
    </recommendedName>
</protein>
<dbReference type="RefSeq" id="WP_276263893.1">
    <property type="nucleotide sequence ID" value="NZ_JARJLM010000080.1"/>
</dbReference>
<feature type="signal peptide" evidence="1">
    <location>
        <begin position="1"/>
        <end position="23"/>
    </location>
</feature>
<sequence>MKGGRVAVWHLLLSLLLVTGCDAFTSEPSRDGQYRYPGSSEYITEGASPGSKGFRVGAQPPALRDMLYKTLTAGAVLERMDALFQYQGPVFTKISLAHTVSERKDHLRVPDLIKAYRSVVPPEAGRDFTPHMEVLLRWLAVRYSSPAFEEMLSRNVDEVKRAHFALGQEAKDAEAAYQLERRRSPVDHVALSRVLTRWHAAREAQARALPAMVPALVRPNIWERIAKEAQEQAWRLPFQKELQKSADRLSSMKGRMELPYEADLDESVRTIEATVLRPEAAVLAQAWADGTKGKNPLPPEVMALFDLLILGQPPERS</sequence>
<proteinExistence type="predicted"/>
<dbReference type="EMBL" id="JARJLM010000080">
    <property type="protein sequence ID" value="MDF3832237.1"/>
    <property type="molecule type" value="Genomic_DNA"/>
</dbReference>
<organism evidence="2 3">
    <name type="scientific">Cupriavidus basilensis</name>
    <dbReference type="NCBI Taxonomy" id="68895"/>
    <lineage>
        <taxon>Bacteria</taxon>
        <taxon>Pseudomonadati</taxon>
        <taxon>Pseudomonadota</taxon>
        <taxon>Betaproteobacteria</taxon>
        <taxon>Burkholderiales</taxon>
        <taxon>Burkholderiaceae</taxon>
        <taxon>Cupriavidus</taxon>
    </lineage>
</organism>
<evidence type="ECO:0008006" key="4">
    <source>
        <dbReference type="Google" id="ProtNLM"/>
    </source>
</evidence>
<feature type="chain" id="PRO_5047137785" description="Lipoprotein" evidence="1">
    <location>
        <begin position="24"/>
        <end position="317"/>
    </location>
</feature>
<gene>
    <name evidence="2" type="ORF">P3W85_04620</name>
</gene>
<evidence type="ECO:0000256" key="1">
    <source>
        <dbReference type="SAM" id="SignalP"/>
    </source>
</evidence>
<keyword evidence="1" id="KW-0732">Signal</keyword>
<dbReference type="Proteomes" id="UP001216674">
    <property type="component" value="Unassembled WGS sequence"/>
</dbReference>
<comment type="caution">
    <text evidence="2">The sequence shown here is derived from an EMBL/GenBank/DDBJ whole genome shotgun (WGS) entry which is preliminary data.</text>
</comment>
<reference evidence="2 3" key="1">
    <citation type="submission" date="2023-03" db="EMBL/GenBank/DDBJ databases">
        <title>Draft assemblies of triclosan tolerant bacteria isolated from returned activated sludge.</title>
        <authorList>
            <person name="Van Hamelsveld S."/>
        </authorList>
    </citation>
    <scope>NUCLEOTIDE SEQUENCE [LARGE SCALE GENOMIC DNA]</scope>
    <source>
        <strain evidence="2 3">GW210010_S58</strain>
    </source>
</reference>
<evidence type="ECO:0000313" key="3">
    <source>
        <dbReference type="Proteomes" id="UP001216674"/>
    </source>
</evidence>